<dbReference type="OrthoDB" id="201595at2759"/>
<dbReference type="GO" id="GO:0005254">
    <property type="term" value="F:chloride channel activity"/>
    <property type="evidence" value="ECO:0007669"/>
    <property type="project" value="UniProtKB-KW"/>
</dbReference>
<feature type="compositionally biased region" description="Basic and acidic residues" evidence="7">
    <location>
        <begin position="1"/>
        <end position="16"/>
    </location>
</feature>
<comment type="function">
    <text evidence="6">Forms chloride channels.</text>
</comment>
<comment type="similarity">
    <text evidence="5 6">Belongs to the anion channel-forming bestrophin (TC 1.A.46) family. Calcium-sensitive chloride channel subfamily.</text>
</comment>
<name>A0A7R9FR38_9CRUS</name>
<keyword evidence="2 6" id="KW-0812">Transmembrane</keyword>
<dbReference type="PANTHER" id="PTHR10736">
    <property type="entry name" value="BESTROPHIN"/>
    <property type="match status" value="1"/>
</dbReference>
<evidence type="ECO:0000256" key="2">
    <source>
        <dbReference type="ARBA" id="ARBA00022692"/>
    </source>
</evidence>
<dbReference type="Pfam" id="PF01062">
    <property type="entry name" value="Bestrophin"/>
    <property type="match status" value="1"/>
</dbReference>
<comment type="subcellular location">
    <subcellularLocation>
        <location evidence="6">Cell membrane</location>
        <topology evidence="6">Multi-pass membrane protein</topology>
    </subcellularLocation>
    <subcellularLocation>
        <location evidence="1">Membrane</location>
    </subcellularLocation>
</comment>
<dbReference type="Proteomes" id="UP000677054">
    <property type="component" value="Unassembled WGS sequence"/>
</dbReference>
<sequence length="325" mass="36656">MLQKRLDSQIVRERKTAPPRLSPPVNPTVALTPCIDAKRARAKGGSPRKSIAVDTAPLPPHTTESRGDEKPQRSERRGGRFPLPSRIMKAYESAPKFANGARIGGIIGIVLRWKMSIYKLIWFELFFWLVFFYGFNMLYTYGLDPGQKKSFETVVTYCRDFNKTIPLLFVLGFYVTTVFTRWWGMWNSLPWPDEFIHYLTLYLHGKADPVNPVNPVPGNSSETDERIITSEVSIESLGPGGDTRWVKSPKRSLRTLLPCVLLSVSASEECTGRLIRVETRSVRFDSWPAPDAELGHRRSFSDRSRGSCGADMAVSDDVFAPRVGP</sequence>
<dbReference type="AlphaFoldDB" id="A0A7R9FR38"/>
<keyword evidence="6" id="KW-0813">Transport</keyword>
<feature type="region of interest" description="Disordered" evidence="7">
    <location>
        <begin position="1"/>
        <end position="81"/>
    </location>
</feature>
<keyword evidence="6" id="KW-0406">Ion transport</keyword>
<evidence type="ECO:0000256" key="7">
    <source>
        <dbReference type="SAM" id="MobiDB-lite"/>
    </source>
</evidence>
<evidence type="ECO:0000313" key="9">
    <source>
        <dbReference type="Proteomes" id="UP000677054"/>
    </source>
</evidence>
<dbReference type="EMBL" id="CAJPEV010003806">
    <property type="protein sequence ID" value="CAG0900575.1"/>
    <property type="molecule type" value="Genomic_DNA"/>
</dbReference>
<evidence type="ECO:0000256" key="3">
    <source>
        <dbReference type="ARBA" id="ARBA00022989"/>
    </source>
</evidence>
<evidence type="ECO:0000256" key="4">
    <source>
        <dbReference type="ARBA" id="ARBA00023136"/>
    </source>
</evidence>
<dbReference type="InterPro" id="IPR000615">
    <property type="entry name" value="Bestrophin"/>
</dbReference>
<reference evidence="8" key="1">
    <citation type="submission" date="2020-11" db="EMBL/GenBank/DDBJ databases">
        <authorList>
            <person name="Tran Van P."/>
        </authorList>
    </citation>
    <scope>NUCLEOTIDE SEQUENCE</scope>
</reference>
<keyword evidence="9" id="KW-1185">Reference proteome</keyword>
<gene>
    <name evidence="8" type="ORF">DSTB1V02_LOCUS11525</name>
</gene>
<dbReference type="GO" id="GO:0005886">
    <property type="term" value="C:plasma membrane"/>
    <property type="evidence" value="ECO:0007669"/>
    <property type="project" value="UniProtKB-SubCell"/>
</dbReference>
<evidence type="ECO:0000256" key="5">
    <source>
        <dbReference type="ARBA" id="ARBA00034769"/>
    </source>
</evidence>
<protein>
    <recommendedName>
        <fullName evidence="6">Bestrophin homolog</fullName>
    </recommendedName>
</protein>
<keyword evidence="3 6" id="KW-1133">Transmembrane helix</keyword>
<dbReference type="InterPro" id="IPR021134">
    <property type="entry name" value="Bestrophin-like"/>
</dbReference>
<evidence type="ECO:0000256" key="1">
    <source>
        <dbReference type="ARBA" id="ARBA00004370"/>
    </source>
</evidence>
<accession>A0A7R9FR38</accession>
<keyword evidence="6" id="KW-0868">Chloride</keyword>
<dbReference type="EMBL" id="LR903323">
    <property type="protein sequence ID" value="CAD7251763.1"/>
    <property type="molecule type" value="Genomic_DNA"/>
</dbReference>
<feature type="transmembrane region" description="Helical" evidence="6">
    <location>
        <begin position="120"/>
        <end position="141"/>
    </location>
</feature>
<feature type="transmembrane region" description="Helical" evidence="6">
    <location>
        <begin position="165"/>
        <end position="184"/>
    </location>
</feature>
<keyword evidence="6" id="KW-1003">Cell membrane</keyword>
<organism evidence="8">
    <name type="scientific">Darwinula stevensoni</name>
    <dbReference type="NCBI Taxonomy" id="69355"/>
    <lineage>
        <taxon>Eukaryota</taxon>
        <taxon>Metazoa</taxon>
        <taxon>Ecdysozoa</taxon>
        <taxon>Arthropoda</taxon>
        <taxon>Crustacea</taxon>
        <taxon>Oligostraca</taxon>
        <taxon>Ostracoda</taxon>
        <taxon>Podocopa</taxon>
        <taxon>Podocopida</taxon>
        <taxon>Darwinulocopina</taxon>
        <taxon>Darwinuloidea</taxon>
        <taxon>Darwinulidae</taxon>
        <taxon>Darwinula</taxon>
    </lineage>
</organism>
<evidence type="ECO:0000256" key="6">
    <source>
        <dbReference type="RuleBase" id="RU363126"/>
    </source>
</evidence>
<keyword evidence="4 6" id="KW-0472">Membrane</keyword>
<evidence type="ECO:0000313" key="8">
    <source>
        <dbReference type="EMBL" id="CAD7251763.1"/>
    </source>
</evidence>
<keyword evidence="6" id="KW-0869">Chloride channel</keyword>
<dbReference type="GO" id="GO:0034707">
    <property type="term" value="C:chloride channel complex"/>
    <property type="evidence" value="ECO:0007669"/>
    <property type="project" value="UniProtKB-KW"/>
</dbReference>
<proteinExistence type="inferred from homology"/>
<feature type="compositionally biased region" description="Basic and acidic residues" evidence="7">
    <location>
        <begin position="63"/>
        <end position="78"/>
    </location>
</feature>
<keyword evidence="6" id="KW-0407">Ion channel</keyword>